<evidence type="ECO:0000313" key="4">
    <source>
        <dbReference type="Proteomes" id="UP000662074"/>
    </source>
</evidence>
<evidence type="ECO:0000259" key="2">
    <source>
        <dbReference type="Pfam" id="PF14339"/>
    </source>
</evidence>
<comment type="caution">
    <text evidence="3">The sequence shown here is derived from an EMBL/GenBank/DDBJ whole genome shotgun (WGS) entry which is preliminary data.</text>
</comment>
<name>A0A917J6H7_9SPHI</name>
<reference evidence="3" key="2">
    <citation type="submission" date="2020-09" db="EMBL/GenBank/DDBJ databases">
        <authorList>
            <person name="Sun Q."/>
            <person name="Sedlacek I."/>
        </authorList>
    </citation>
    <scope>NUCLEOTIDE SEQUENCE</scope>
    <source>
        <strain evidence="3">CCM 8711</strain>
    </source>
</reference>
<reference evidence="3" key="1">
    <citation type="journal article" date="2014" name="Int. J. Syst. Evol. Microbiol.">
        <title>Complete genome sequence of Corynebacterium casei LMG S-19264T (=DSM 44701T), isolated from a smear-ripened cheese.</title>
        <authorList>
            <consortium name="US DOE Joint Genome Institute (JGI-PGF)"/>
            <person name="Walter F."/>
            <person name="Albersmeier A."/>
            <person name="Kalinowski J."/>
            <person name="Ruckert C."/>
        </authorList>
    </citation>
    <scope>NUCLEOTIDE SEQUENCE</scope>
    <source>
        <strain evidence="3">CCM 8711</strain>
    </source>
</reference>
<feature type="signal peptide" evidence="1">
    <location>
        <begin position="1"/>
        <end position="30"/>
    </location>
</feature>
<feature type="domain" description="DUF4394" evidence="2">
    <location>
        <begin position="290"/>
        <end position="506"/>
    </location>
</feature>
<feature type="domain" description="DUF4394" evidence="2">
    <location>
        <begin position="56"/>
        <end position="273"/>
    </location>
</feature>
<protein>
    <recommendedName>
        <fullName evidence="2">DUF4394 domain-containing protein</fullName>
    </recommendedName>
</protein>
<dbReference type="InterPro" id="IPR011044">
    <property type="entry name" value="Quino_amine_DH_bsu"/>
</dbReference>
<dbReference type="Pfam" id="PF14339">
    <property type="entry name" value="DUF4394"/>
    <property type="match status" value="2"/>
</dbReference>
<keyword evidence="4" id="KW-1185">Reference proteome</keyword>
<dbReference type="SUPFAM" id="SSF50969">
    <property type="entry name" value="YVTN repeat-like/Quinoprotein amine dehydrogenase"/>
    <property type="match status" value="1"/>
</dbReference>
<feature type="chain" id="PRO_5036895793" description="DUF4394 domain-containing protein" evidence="1">
    <location>
        <begin position="31"/>
        <end position="512"/>
    </location>
</feature>
<evidence type="ECO:0000256" key="1">
    <source>
        <dbReference type="SAM" id="SignalP"/>
    </source>
</evidence>
<dbReference type="InterPro" id="IPR025507">
    <property type="entry name" value="DUF4394"/>
</dbReference>
<organism evidence="3 4">
    <name type="scientific">Mucilaginibacter galii</name>
    <dbReference type="NCBI Taxonomy" id="2005073"/>
    <lineage>
        <taxon>Bacteria</taxon>
        <taxon>Pseudomonadati</taxon>
        <taxon>Bacteroidota</taxon>
        <taxon>Sphingobacteriia</taxon>
        <taxon>Sphingobacteriales</taxon>
        <taxon>Sphingobacteriaceae</taxon>
        <taxon>Mucilaginibacter</taxon>
    </lineage>
</organism>
<gene>
    <name evidence="3" type="ORF">GCM10011425_06080</name>
</gene>
<dbReference type="PROSITE" id="PS51257">
    <property type="entry name" value="PROKAR_LIPOPROTEIN"/>
    <property type="match status" value="1"/>
</dbReference>
<evidence type="ECO:0000313" key="3">
    <source>
        <dbReference type="EMBL" id="GGI49396.1"/>
    </source>
</evidence>
<dbReference type="RefSeq" id="WP_229747014.1">
    <property type="nucleotide sequence ID" value="NZ_BMDO01000001.1"/>
</dbReference>
<accession>A0A917J6H7</accession>
<keyword evidence="1" id="KW-0732">Signal</keyword>
<dbReference type="Proteomes" id="UP000662074">
    <property type="component" value="Unassembled WGS sequence"/>
</dbReference>
<dbReference type="EMBL" id="BMDO01000001">
    <property type="protein sequence ID" value="GGI49396.1"/>
    <property type="molecule type" value="Genomic_DNA"/>
</dbReference>
<proteinExistence type="predicted"/>
<dbReference type="AlphaFoldDB" id="A0A917J6H7"/>
<sequence>MKTFKTFIPMKAAAIGAVALSLFVASCSKSNDDYTPGEQFVIAPNVNVVALTQDNKLVAFNAQTGAALTQQATITGMQSGENMLAIDYRPATGELYGVSSGSRVYVINPTTGVARAINATPFTPAIDGTTVGIDFNPTVDRIRLVSSNGQNLRINPETGAVTVDAVINGAVGAKVSSVAYTENRAGAATTILYDIDAVTKKLYKQDPPNDGKLVEVGNLGVEATAVADFDIAPDSKSALAPITVGTTQGMYVIDLATGKAYQAATFNNKVISMAITTDPVAYGVSANNELLIFNPGAASPTPVAKAITGLQAGESILGIDFRPVNGQLYGLGSSSRLYTINAASGAATAVGTAAFATALSGTSFGFDFNPTVDRIRVVSNTGQNLRLNPNDGTIAGVDGPLTTASQFVNGAAYTNNFAGATTTVLYDINSQTGKLYRQDPPNDGTLTEVGSLGVTIDAANGFDISAKSNTGYAVLTVGTTTRLYAINLTTGFATAGSTLTQSMRGFALGLGF</sequence>